<dbReference type="EMBL" id="CP136051">
    <property type="protein sequence ID" value="WOK05563.1"/>
    <property type="molecule type" value="Genomic_DNA"/>
</dbReference>
<sequence length="282" mass="32435">MRKGGSVKDYYKTIVLSDIHLGRRGSRHKDVISFLKQSICENLILNGDIVDRFSYNKPELWKKRHWRFIKALSQKVAEHNTTIAFIKGNSDELPNDLLPLEIGALKLVDRVEYESNGKKFLVVHGDIFDTYKGQFRWLASLGKKTHGLLFWFHHQVHKLRAAVGVRNMPFSEKVNSRLPIASRFIEIYEQSLCQFAKNGGYDGIICGHLHIPAIKTINGMVYMNSGDWLSSGSALVEYPNGEWKHVFYTESQRALYEELENEEKGLNYLNIYPSLRGGFLNL</sequence>
<evidence type="ECO:0000256" key="1">
    <source>
        <dbReference type="ARBA" id="ARBA00022475"/>
    </source>
</evidence>
<evidence type="ECO:0000259" key="6">
    <source>
        <dbReference type="Pfam" id="PF00149"/>
    </source>
</evidence>
<dbReference type="RefSeq" id="WP_317488321.1">
    <property type="nucleotide sequence ID" value="NZ_CP136051.1"/>
</dbReference>
<dbReference type="InterPro" id="IPR043461">
    <property type="entry name" value="LpxH-like"/>
</dbReference>
<evidence type="ECO:0000256" key="2">
    <source>
        <dbReference type="ARBA" id="ARBA00022519"/>
    </source>
</evidence>
<dbReference type="PANTHER" id="PTHR34990:SF2">
    <property type="entry name" value="BLL8164 PROTEIN"/>
    <property type="match status" value="1"/>
</dbReference>
<evidence type="ECO:0000313" key="7">
    <source>
        <dbReference type="EMBL" id="WOK05563.1"/>
    </source>
</evidence>
<keyword evidence="8" id="KW-1185">Reference proteome</keyword>
<reference evidence="7 8" key="1">
    <citation type="journal article" date="2023" name="Microbiol. Resour. Announc.">
        <title>Complete Genome Sequence of Imperialibacter roseus strain P4T.</title>
        <authorList>
            <person name="Tizabi D.R."/>
            <person name="Bachvaroff T."/>
            <person name="Hill R.T."/>
        </authorList>
    </citation>
    <scope>NUCLEOTIDE SEQUENCE [LARGE SCALE GENOMIC DNA]</scope>
    <source>
        <strain evidence="7 8">P4T</strain>
    </source>
</reference>
<dbReference type="EC" id="3.6.1.54" evidence="7"/>
<feature type="domain" description="Calcineurin-like phosphoesterase" evidence="6">
    <location>
        <begin position="12"/>
        <end position="212"/>
    </location>
</feature>
<evidence type="ECO:0000313" key="8">
    <source>
        <dbReference type="Proteomes" id="UP001302349"/>
    </source>
</evidence>
<evidence type="ECO:0000256" key="3">
    <source>
        <dbReference type="ARBA" id="ARBA00022723"/>
    </source>
</evidence>
<keyword evidence="1" id="KW-1003">Cell membrane</keyword>
<dbReference type="SUPFAM" id="SSF56300">
    <property type="entry name" value="Metallo-dependent phosphatases"/>
    <property type="match status" value="1"/>
</dbReference>
<protein>
    <submittedName>
        <fullName evidence="7">UDP-2,3-diacylglucosamine diphosphatase</fullName>
        <ecNumber evidence="7">3.6.1.54</ecNumber>
    </submittedName>
</protein>
<evidence type="ECO:0000256" key="5">
    <source>
        <dbReference type="ARBA" id="ARBA00023211"/>
    </source>
</evidence>
<dbReference type="InterPro" id="IPR004843">
    <property type="entry name" value="Calcineurin-like_PHP"/>
</dbReference>
<keyword evidence="5" id="KW-0464">Manganese</keyword>
<dbReference type="InterPro" id="IPR029052">
    <property type="entry name" value="Metallo-depent_PP-like"/>
</dbReference>
<dbReference type="Gene3D" id="3.60.21.10">
    <property type="match status" value="1"/>
</dbReference>
<dbReference type="PANTHER" id="PTHR34990">
    <property type="entry name" value="UDP-2,3-DIACYLGLUCOSAMINE HYDROLASE-RELATED"/>
    <property type="match status" value="1"/>
</dbReference>
<gene>
    <name evidence="7" type="ORF">RT717_21030</name>
</gene>
<keyword evidence="4" id="KW-0472">Membrane</keyword>
<dbReference type="CDD" id="cd07398">
    <property type="entry name" value="MPP_YbbF-LpxH"/>
    <property type="match status" value="1"/>
</dbReference>
<dbReference type="GO" id="GO:0016787">
    <property type="term" value="F:hydrolase activity"/>
    <property type="evidence" value="ECO:0007669"/>
    <property type="project" value="UniProtKB-KW"/>
</dbReference>
<proteinExistence type="predicted"/>
<dbReference type="Proteomes" id="UP001302349">
    <property type="component" value="Chromosome"/>
</dbReference>
<evidence type="ECO:0000256" key="4">
    <source>
        <dbReference type="ARBA" id="ARBA00023136"/>
    </source>
</evidence>
<keyword evidence="7" id="KW-0378">Hydrolase</keyword>
<organism evidence="7 8">
    <name type="scientific">Imperialibacter roseus</name>
    <dbReference type="NCBI Taxonomy" id="1324217"/>
    <lineage>
        <taxon>Bacteria</taxon>
        <taxon>Pseudomonadati</taxon>
        <taxon>Bacteroidota</taxon>
        <taxon>Cytophagia</taxon>
        <taxon>Cytophagales</taxon>
        <taxon>Flammeovirgaceae</taxon>
        <taxon>Imperialibacter</taxon>
    </lineage>
</organism>
<keyword evidence="3" id="KW-0479">Metal-binding</keyword>
<dbReference type="Pfam" id="PF00149">
    <property type="entry name" value="Metallophos"/>
    <property type="match status" value="1"/>
</dbReference>
<accession>A0ABZ0IKM0</accession>
<keyword evidence="2" id="KW-0997">Cell inner membrane</keyword>
<name>A0ABZ0IKM0_9BACT</name>